<organism evidence="9 10">
    <name type="scientific">Dictyobacter alpinus</name>
    <dbReference type="NCBI Taxonomy" id="2014873"/>
    <lineage>
        <taxon>Bacteria</taxon>
        <taxon>Bacillati</taxon>
        <taxon>Chloroflexota</taxon>
        <taxon>Ktedonobacteria</taxon>
        <taxon>Ktedonobacterales</taxon>
        <taxon>Dictyobacteraceae</taxon>
        <taxon>Dictyobacter</taxon>
    </lineage>
</organism>
<keyword evidence="6 7" id="KW-0472">Membrane</keyword>
<evidence type="ECO:0000256" key="4">
    <source>
        <dbReference type="ARBA" id="ARBA00022692"/>
    </source>
</evidence>
<dbReference type="RefSeq" id="WP_126625791.1">
    <property type="nucleotide sequence ID" value="NZ_BIFT01000001.1"/>
</dbReference>
<keyword evidence="10" id="KW-1185">Reference proteome</keyword>
<dbReference type="PROSITE" id="PS50928">
    <property type="entry name" value="ABC_TM1"/>
    <property type="match status" value="1"/>
</dbReference>
<feature type="domain" description="ABC transmembrane type-1" evidence="8">
    <location>
        <begin position="89"/>
        <end position="282"/>
    </location>
</feature>
<evidence type="ECO:0000313" key="9">
    <source>
        <dbReference type="EMBL" id="GCE25182.1"/>
    </source>
</evidence>
<keyword evidence="4 7" id="KW-0812">Transmembrane</keyword>
<feature type="transmembrane region" description="Helical" evidence="7">
    <location>
        <begin position="28"/>
        <end position="49"/>
    </location>
</feature>
<reference evidence="10" key="1">
    <citation type="submission" date="2018-12" db="EMBL/GenBank/DDBJ databases">
        <title>Tengunoibacter tsumagoiensis gen. nov., sp. nov., Dictyobacter kobayashii sp. nov., D. alpinus sp. nov., and D. joshuensis sp. nov. and description of Dictyobacteraceae fam. nov. within the order Ktedonobacterales isolated from Tengu-no-mugimeshi.</title>
        <authorList>
            <person name="Wang C.M."/>
            <person name="Zheng Y."/>
            <person name="Sakai Y."/>
            <person name="Toyoda A."/>
            <person name="Minakuchi Y."/>
            <person name="Abe K."/>
            <person name="Yokota A."/>
            <person name="Yabe S."/>
        </authorList>
    </citation>
    <scope>NUCLEOTIDE SEQUENCE [LARGE SCALE GENOMIC DNA]</scope>
    <source>
        <strain evidence="10">Uno16</strain>
    </source>
</reference>
<evidence type="ECO:0000256" key="3">
    <source>
        <dbReference type="ARBA" id="ARBA00022475"/>
    </source>
</evidence>
<evidence type="ECO:0000256" key="5">
    <source>
        <dbReference type="ARBA" id="ARBA00022989"/>
    </source>
</evidence>
<keyword evidence="2 7" id="KW-0813">Transport</keyword>
<gene>
    <name evidence="9" type="ORF">KDA_06660</name>
</gene>
<feature type="transmembrane region" description="Helical" evidence="7">
    <location>
        <begin position="160"/>
        <end position="179"/>
    </location>
</feature>
<dbReference type="CDD" id="cd06261">
    <property type="entry name" value="TM_PBP2"/>
    <property type="match status" value="1"/>
</dbReference>
<evidence type="ECO:0000256" key="6">
    <source>
        <dbReference type="ARBA" id="ARBA00023136"/>
    </source>
</evidence>
<feature type="transmembrane region" description="Helical" evidence="7">
    <location>
        <begin position="126"/>
        <end position="148"/>
    </location>
</feature>
<proteinExistence type="inferred from homology"/>
<evidence type="ECO:0000256" key="1">
    <source>
        <dbReference type="ARBA" id="ARBA00004651"/>
    </source>
</evidence>
<dbReference type="InterPro" id="IPR035906">
    <property type="entry name" value="MetI-like_sf"/>
</dbReference>
<feature type="transmembrane region" description="Helical" evidence="7">
    <location>
        <begin position="200"/>
        <end position="224"/>
    </location>
</feature>
<dbReference type="OrthoDB" id="9771544at2"/>
<sequence>MQKIQTRDSMLLAQRGSIKKGGIKTRELILFVAMGLFALLMISPVLWMFSASFQNQAEMFKASFNWIPLNATLNSYRNVWVNGNLSGAFLTSLEVTLIYVPIHVLVCTLTGYVFAKFNFRFKNITFLFIIATMLIPQETTFFPVYDIVKNLGWLNTPQGVVLPFFFSGFGIFLMRQYALAIPNELIEAAKIDGCSDSRSFFSIALPLLQPGMTALAILALTFIWNEFAWSRLVLSDPGSQTLPIALYFLSHTAGVSQAIKYPDLLAASVLTAAPVLILFLFFQRRFIESISSVGIKG</sequence>
<keyword evidence="3" id="KW-1003">Cell membrane</keyword>
<evidence type="ECO:0000313" key="10">
    <source>
        <dbReference type="Proteomes" id="UP000287171"/>
    </source>
</evidence>
<dbReference type="InterPro" id="IPR000515">
    <property type="entry name" value="MetI-like"/>
</dbReference>
<comment type="subcellular location">
    <subcellularLocation>
        <location evidence="1 7">Cell membrane</location>
        <topology evidence="1 7">Multi-pass membrane protein</topology>
    </subcellularLocation>
</comment>
<comment type="similarity">
    <text evidence="7">Belongs to the binding-protein-dependent transport system permease family.</text>
</comment>
<name>A0A402B1G1_9CHLR</name>
<comment type="caution">
    <text evidence="9">The sequence shown here is derived from an EMBL/GenBank/DDBJ whole genome shotgun (WGS) entry which is preliminary data.</text>
</comment>
<dbReference type="GO" id="GO:0055085">
    <property type="term" value="P:transmembrane transport"/>
    <property type="evidence" value="ECO:0007669"/>
    <property type="project" value="InterPro"/>
</dbReference>
<accession>A0A402B1G1</accession>
<evidence type="ECO:0000259" key="8">
    <source>
        <dbReference type="PROSITE" id="PS50928"/>
    </source>
</evidence>
<dbReference type="PANTHER" id="PTHR43744">
    <property type="entry name" value="ABC TRANSPORTER PERMEASE PROTEIN MG189-RELATED-RELATED"/>
    <property type="match status" value="1"/>
</dbReference>
<feature type="transmembrane region" description="Helical" evidence="7">
    <location>
        <begin position="264"/>
        <end position="282"/>
    </location>
</feature>
<dbReference type="Gene3D" id="1.10.3720.10">
    <property type="entry name" value="MetI-like"/>
    <property type="match status" value="1"/>
</dbReference>
<feature type="transmembrane region" description="Helical" evidence="7">
    <location>
        <begin position="96"/>
        <end position="114"/>
    </location>
</feature>
<dbReference type="Proteomes" id="UP000287171">
    <property type="component" value="Unassembled WGS sequence"/>
</dbReference>
<evidence type="ECO:0000256" key="2">
    <source>
        <dbReference type="ARBA" id="ARBA00022448"/>
    </source>
</evidence>
<dbReference type="PANTHER" id="PTHR43744:SF8">
    <property type="entry name" value="SN-GLYCEROL-3-PHOSPHATE TRANSPORT SYSTEM PERMEASE PROTEIN UGPE"/>
    <property type="match status" value="1"/>
</dbReference>
<protein>
    <submittedName>
        <fullName evidence="9">Sugar ABC transporter permease</fullName>
    </submittedName>
</protein>
<dbReference type="SUPFAM" id="SSF161098">
    <property type="entry name" value="MetI-like"/>
    <property type="match status" value="1"/>
</dbReference>
<dbReference type="Pfam" id="PF00528">
    <property type="entry name" value="BPD_transp_1"/>
    <property type="match status" value="1"/>
</dbReference>
<dbReference type="AlphaFoldDB" id="A0A402B1G1"/>
<keyword evidence="5 7" id="KW-1133">Transmembrane helix</keyword>
<evidence type="ECO:0000256" key="7">
    <source>
        <dbReference type="RuleBase" id="RU363032"/>
    </source>
</evidence>
<dbReference type="EMBL" id="BIFT01000001">
    <property type="protein sequence ID" value="GCE25182.1"/>
    <property type="molecule type" value="Genomic_DNA"/>
</dbReference>
<dbReference type="GO" id="GO:0005886">
    <property type="term" value="C:plasma membrane"/>
    <property type="evidence" value="ECO:0007669"/>
    <property type="project" value="UniProtKB-SubCell"/>
</dbReference>